<keyword evidence="8" id="KW-0548">Nucleotidyltransferase</keyword>
<evidence type="ECO:0000256" key="4">
    <source>
        <dbReference type="ARBA" id="ARBA00022801"/>
    </source>
</evidence>
<evidence type="ECO:0000256" key="2">
    <source>
        <dbReference type="ARBA" id="ARBA00022723"/>
    </source>
</evidence>
<keyword evidence="9" id="KW-0233">DNA recombination</keyword>
<protein>
    <recommendedName>
        <fullName evidence="12">Polyprotein</fullName>
    </recommendedName>
</protein>
<evidence type="ECO:0000256" key="1">
    <source>
        <dbReference type="ARBA" id="ARBA00022722"/>
    </source>
</evidence>
<keyword evidence="3" id="KW-0255">Endonuclease</keyword>
<keyword evidence="4" id="KW-0378">Hydrolase</keyword>
<evidence type="ECO:0000256" key="6">
    <source>
        <dbReference type="ARBA" id="ARBA00022908"/>
    </source>
</evidence>
<keyword evidence="6" id="KW-0229">DNA integration</keyword>
<evidence type="ECO:0000256" key="8">
    <source>
        <dbReference type="ARBA" id="ARBA00022932"/>
    </source>
</evidence>
<dbReference type="InterPro" id="IPR012337">
    <property type="entry name" value="RNaseH-like_sf"/>
</dbReference>
<dbReference type="GO" id="GO:0046872">
    <property type="term" value="F:metal ion binding"/>
    <property type="evidence" value="ECO:0007669"/>
    <property type="project" value="UniProtKB-KW"/>
</dbReference>
<proteinExistence type="predicted"/>
<dbReference type="EMBL" id="BMAO01024487">
    <property type="protein sequence ID" value="GFQ95687.1"/>
    <property type="molecule type" value="Genomic_DNA"/>
</dbReference>
<dbReference type="PANTHER" id="PTHR42648">
    <property type="entry name" value="TRANSPOSASE, PUTATIVE-RELATED"/>
    <property type="match status" value="1"/>
</dbReference>
<organism evidence="10 11">
    <name type="scientific">Trichonephila clavata</name>
    <name type="common">Joro spider</name>
    <name type="synonym">Nephila clavata</name>
    <dbReference type="NCBI Taxonomy" id="2740835"/>
    <lineage>
        <taxon>Eukaryota</taxon>
        <taxon>Metazoa</taxon>
        <taxon>Ecdysozoa</taxon>
        <taxon>Arthropoda</taxon>
        <taxon>Chelicerata</taxon>
        <taxon>Arachnida</taxon>
        <taxon>Araneae</taxon>
        <taxon>Araneomorphae</taxon>
        <taxon>Entelegynae</taxon>
        <taxon>Araneoidea</taxon>
        <taxon>Nephilidae</taxon>
        <taxon>Trichonephila</taxon>
    </lineage>
</organism>
<reference evidence="10" key="1">
    <citation type="submission" date="2020-07" db="EMBL/GenBank/DDBJ databases">
        <title>Multicomponent nature underlies the extraordinary mechanical properties of spider dragline silk.</title>
        <authorList>
            <person name="Kono N."/>
            <person name="Nakamura H."/>
            <person name="Mori M."/>
            <person name="Yoshida Y."/>
            <person name="Ohtoshi R."/>
            <person name="Malay A.D."/>
            <person name="Moran D.A.P."/>
            <person name="Tomita M."/>
            <person name="Numata K."/>
            <person name="Arakawa K."/>
        </authorList>
    </citation>
    <scope>NUCLEOTIDE SEQUENCE</scope>
</reference>
<gene>
    <name evidence="10" type="ORF">TNCT_96921</name>
</gene>
<dbReference type="GO" id="GO:0016787">
    <property type="term" value="F:hydrolase activity"/>
    <property type="evidence" value="ECO:0007669"/>
    <property type="project" value="UniProtKB-KW"/>
</dbReference>
<dbReference type="GO" id="GO:0015074">
    <property type="term" value="P:DNA integration"/>
    <property type="evidence" value="ECO:0007669"/>
    <property type="project" value="UniProtKB-KW"/>
</dbReference>
<dbReference type="InterPro" id="IPR039537">
    <property type="entry name" value="Retrotran_Ty1/copia-like"/>
</dbReference>
<evidence type="ECO:0000313" key="10">
    <source>
        <dbReference type="EMBL" id="GFQ95687.1"/>
    </source>
</evidence>
<comment type="caution">
    <text evidence="10">The sequence shown here is derived from an EMBL/GenBank/DDBJ whole genome shotgun (WGS) entry which is preliminary data.</text>
</comment>
<dbReference type="SUPFAM" id="SSF53098">
    <property type="entry name" value="Ribonuclease H-like"/>
    <property type="match status" value="1"/>
</dbReference>
<dbReference type="OrthoDB" id="413361at2759"/>
<evidence type="ECO:0000256" key="7">
    <source>
        <dbReference type="ARBA" id="ARBA00022918"/>
    </source>
</evidence>
<evidence type="ECO:0008006" key="12">
    <source>
        <dbReference type="Google" id="ProtNLM"/>
    </source>
</evidence>
<keyword evidence="8" id="KW-0239">DNA-directed DNA polymerase</keyword>
<dbReference type="Gene3D" id="3.30.420.10">
    <property type="entry name" value="Ribonuclease H-like superfamily/Ribonuclease H"/>
    <property type="match status" value="1"/>
</dbReference>
<dbReference type="AlphaFoldDB" id="A0A8X6IJI7"/>
<dbReference type="GO" id="GO:0003964">
    <property type="term" value="F:RNA-directed DNA polymerase activity"/>
    <property type="evidence" value="ECO:0007669"/>
    <property type="project" value="UniProtKB-KW"/>
</dbReference>
<evidence type="ECO:0000256" key="3">
    <source>
        <dbReference type="ARBA" id="ARBA00022759"/>
    </source>
</evidence>
<keyword evidence="11" id="KW-1185">Reference proteome</keyword>
<keyword evidence="5" id="KW-0460">Magnesium</keyword>
<accession>A0A8X6IJI7</accession>
<evidence type="ECO:0000313" key="11">
    <source>
        <dbReference type="Proteomes" id="UP000887116"/>
    </source>
</evidence>
<sequence length="139" mass="16005">MGEASSDRGVNYVLPQQTNPYNCGMKDCVIKTRLMFKDTLRKYQIKSDVKDSQICYGCCYGKQCRHPFGTRKQRATTPGELINIDVCGPMQRQSLGGAKYYLCFKDDFTKYRMVFLCSPRMKFPSALKHFLMKQKVLGI</sequence>
<name>A0A8X6IJI7_TRICU</name>
<dbReference type="GO" id="GO:0006310">
    <property type="term" value="P:DNA recombination"/>
    <property type="evidence" value="ECO:0007669"/>
    <property type="project" value="UniProtKB-KW"/>
</dbReference>
<evidence type="ECO:0000256" key="5">
    <source>
        <dbReference type="ARBA" id="ARBA00022842"/>
    </source>
</evidence>
<dbReference type="Proteomes" id="UP000887116">
    <property type="component" value="Unassembled WGS sequence"/>
</dbReference>
<keyword evidence="2" id="KW-0479">Metal-binding</keyword>
<evidence type="ECO:0000256" key="9">
    <source>
        <dbReference type="ARBA" id="ARBA00023172"/>
    </source>
</evidence>
<keyword evidence="7" id="KW-0695">RNA-directed DNA polymerase</keyword>
<dbReference type="GO" id="GO:0004519">
    <property type="term" value="F:endonuclease activity"/>
    <property type="evidence" value="ECO:0007669"/>
    <property type="project" value="UniProtKB-KW"/>
</dbReference>
<dbReference type="InterPro" id="IPR036397">
    <property type="entry name" value="RNaseH_sf"/>
</dbReference>
<dbReference type="GO" id="GO:0003676">
    <property type="term" value="F:nucleic acid binding"/>
    <property type="evidence" value="ECO:0007669"/>
    <property type="project" value="InterPro"/>
</dbReference>
<dbReference type="PANTHER" id="PTHR42648:SF11">
    <property type="entry name" value="TRANSPOSON TY4-P GAG-POL POLYPROTEIN"/>
    <property type="match status" value="1"/>
</dbReference>
<dbReference type="GO" id="GO:0003887">
    <property type="term" value="F:DNA-directed DNA polymerase activity"/>
    <property type="evidence" value="ECO:0007669"/>
    <property type="project" value="UniProtKB-KW"/>
</dbReference>
<keyword evidence="1" id="KW-0540">Nuclease</keyword>
<keyword evidence="8" id="KW-0808">Transferase</keyword>